<feature type="coiled-coil region" evidence="1">
    <location>
        <begin position="56"/>
        <end position="90"/>
    </location>
</feature>
<dbReference type="PANTHER" id="PTHR38150:SF1">
    <property type="entry name" value="PFU DOMAIN-CONTAINING PROTEIN"/>
    <property type="match status" value="1"/>
</dbReference>
<gene>
    <name evidence="2" type="ORF">PPRIM_AZ9-3.1.T0370289</name>
</gene>
<organism evidence="2 3">
    <name type="scientific">Paramecium primaurelia</name>
    <dbReference type="NCBI Taxonomy" id="5886"/>
    <lineage>
        <taxon>Eukaryota</taxon>
        <taxon>Sar</taxon>
        <taxon>Alveolata</taxon>
        <taxon>Ciliophora</taxon>
        <taxon>Intramacronucleata</taxon>
        <taxon>Oligohymenophorea</taxon>
        <taxon>Peniculida</taxon>
        <taxon>Parameciidae</taxon>
        <taxon>Paramecium</taxon>
    </lineage>
</organism>
<accession>A0A8S1LJN6</accession>
<evidence type="ECO:0000313" key="2">
    <source>
        <dbReference type="EMBL" id="CAD8065473.1"/>
    </source>
</evidence>
<dbReference type="AlphaFoldDB" id="A0A8S1LJN6"/>
<sequence>MKSLQGDSPITPLTEKSILLTDNNNEDQFYPLSQQNNLIHEQQQYNQNHLLNPRILTQKQNLHNKLNQEYQELMQRKNQLRNSYEQQQLQQCSFKPRISQKSVEMKSQDMSQPRYMSPKKIYIQDCTETLQTQQSPKQKIKKKSNKENLWERLSQNKQSVQLQMSNPIILEQTNQERIDQTKINEIVNRLYNQTYIPKKLKQQNDSSNQIQGSLRGSHNEKLVIHYFVREFYKVLTQARCETLDDLKNNQQMTFQFQIENDLCLITINELCQILDNLGFVPLENNQLQYQIFQHLQCPPDFDMILSRNLLCFLLCVQGYHNEIEQIPNYENQYKINFPIQFNNGITQFINGNLRVYNPDLLLQKYNILNVNHLTYKKNRDLHQDVNTSFKTNKQTQVLAIQHRKRVASEIQHQNVTLNDYDQIYNKKKQKLIEEQERINQEQCTFNPQINDAQVKSKYLQSKQQKLNDQVNQSQINIPQFTPNTFKNKPVVVQMKPTTNSNIAIERMIKGRVQRQLSQAIIKQGTCNSKKRQQLEEQIYEQELGHKQPLMFIDVIIDNNKKERIIVNQNDTAAKLASQFIEKNKIDKSHQENLIKLIQQQLPNH</sequence>
<reference evidence="2" key="1">
    <citation type="submission" date="2021-01" db="EMBL/GenBank/DDBJ databases">
        <authorList>
            <consortium name="Genoscope - CEA"/>
            <person name="William W."/>
        </authorList>
    </citation>
    <scope>NUCLEOTIDE SEQUENCE</scope>
</reference>
<comment type="caution">
    <text evidence="2">The sequence shown here is derived from an EMBL/GenBank/DDBJ whole genome shotgun (WGS) entry which is preliminary data.</text>
</comment>
<protein>
    <submittedName>
        <fullName evidence="2">Uncharacterized protein</fullName>
    </submittedName>
</protein>
<proteinExistence type="predicted"/>
<name>A0A8S1LJN6_PARPR</name>
<feature type="coiled-coil region" evidence="1">
    <location>
        <begin position="417"/>
        <end position="444"/>
    </location>
</feature>
<keyword evidence="3" id="KW-1185">Reference proteome</keyword>
<dbReference type="PANTHER" id="PTHR38150">
    <property type="entry name" value="EF-HAND DOMAIN-CONTAINING PROTEIN"/>
    <property type="match status" value="1"/>
</dbReference>
<evidence type="ECO:0000313" key="3">
    <source>
        <dbReference type="Proteomes" id="UP000688137"/>
    </source>
</evidence>
<dbReference type="OMA" id="PQINDAQ"/>
<dbReference type="Proteomes" id="UP000688137">
    <property type="component" value="Unassembled WGS sequence"/>
</dbReference>
<dbReference type="EMBL" id="CAJJDM010000036">
    <property type="protein sequence ID" value="CAD8065473.1"/>
    <property type="molecule type" value="Genomic_DNA"/>
</dbReference>
<keyword evidence="1" id="KW-0175">Coiled coil</keyword>
<evidence type="ECO:0000256" key="1">
    <source>
        <dbReference type="SAM" id="Coils"/>
    </source>
</evidence>